<keyword evidence="2 5" id="KW-0808">Transferase</keyword>
<dbReference type="PANTHER" id="PTHR11727">
    <property type="entry name" value="DIMETHYLADENOSINE TRANSFERASE"/>
    <property type="match status" value="1"/>
</dbReference>
<evidence type="ECO:0000256" key="6">
    <source>
        <dbReference type="SAM" id="MobiDB-lite"/>
    </source>
</evidence>
<gene>
    <name evidence="8" type="primary">erm</name>
    <name evidence="8" type="ORF">NIE79_006030</name>
</gene>
<keyword evidence="3 5" id="KW-0949">S-adenosyl-L-methionine</keyword>
<keyword evidence="4 5" id="KW-0694">RNA-binding</keyword>
<comment type="similarity">
    <text evidence="5">Belongs to the class I-like SAM-binding methyltransferase superfamily. rRNA adenine N(6)-methyltransferase family.</text>
</comment>
<feature type="binding site" evidence="5">
    <location>
        <position position="27"/>
    </location>
    <ligand>
        <name>S-adenosyl-L-methionine</name>
        <dbReference type="ChEBI" id="CHEBI:59789"/>
    </ligand>
</feature>
<dbReference type="PROSITE" id="PS01131">
    <property type="entry name" value="RRNA_A_DIMETH"/>
    <property type="match status" value="1"/>
</dbReference>
<organism evidence="8 9">
    <name type="scientific">Micromonospora trifolii</name>
    <dbReference type="NCBI Taxonomy" id="2911208"/>
    <lineage>
        <taxon>Bacteria</taxon>
        <taxon>Bacillati</taxon>
        <taxon>Actinomycetota</taxon>
        <taxon>Actinomycetes</taxon>
        <taxon>Micromonosporales</taxon>
        <taxon>Micromonosporaceae</taxon>
        <taxon>Micromonospora</taxon>
    </lineage>
</organism>
<evidence type="ECO:0000259" key="7">
    <source>
        <dbReference type="SMART" id="SM00650"/>
    </source>
</evidence>
<dbReference type="InterPro" id="IPR020598">
    <property type="entry name" value="rRNA_Ade_methylase_Trfase_N"/>
</dbReference>
<dbReference type="EMBL" id="JAKKFD010000066">
    <property type="protein sequence ID" value="MCG5447287.1"/>
    <property type="molecule type" value="Genomic_DNA"/>
</dbReference>
<sequence>MRPGPGAPDRYHELSERDVRQRELSQNLLRGRAAAEEFLDRVDLGPDDLCVEVGAGDGVITEPLARMCGEVVAYELDDRLAERLKDRLRNAPNVHILVGDFLDAWPPTVPFQLVGNVPFSITSAIVDWGLNAEQMMATTIITQLEYAKKRTGAYGRWSLVTVSSWPTFRWELRGVISRTQFRPVPRVDAGVLHIERRPELLISPGSYPRYLRMVELAFGGVGGSVHASLRRLYSTPVLDAAFSAARIDRSVVVAFVHPDQWIDLHNALESRGRGSRRDHRDGSSRRQQGGRSGSTRRRRS</sequence>
<evidence type="ECO:0000313" key="8">
    <source>
        <dbReference type="EMBL" id="MCG5447287.1"/>
    </source>
</evidence>
<evidence type="ECO:0000256" key="1">
    <source>
        <dbReference type="ARBA" id="ARBA00022603"/>
    </source>
</evidence>
<feature type="binding site" evidence="5">
    <location>
        <position position="29"/>
    </location>
    <ligand>
        <name>S-adenosyl-L-methionine</name>
        <dbReference type="ChEBI" id="CHEBI:59789"/>
    </ligand>
</feature>
<evidence type="ECO:0000256" key="5">
    <source>
        <dbReference type="PROSITE-ProRule" id="PRU01026"/>
    </source>
</evidence>
<feature type="domain" description="Ribosomal RNA adenine methylase transferase N-terminal" evidence="7">
    <location>
        <begin position="34"/>
        <end position="198"/>
    </location>
</feature>
<feature type="binding site" evidence="5">
    <location>
        <position position="54"/>
    </location>
    <ligand>
        <name>S-adenosyl-L-methionine</name>
        <dbReference type="ChEBI" id="CHEBI:59789"/>
    </ligand>
</feature>
<proteinExistence type="inferred from homology"/>
<dbReference type="NCBIfam" id="NF000499">
    <property type="entry name" value="Erm23S_rRNA_broad"/>
    <property type="match status" value="1"/>
</dbReference>
<feature type="binding site" evidence="5">
    <location>
        <position position="100"/>
    </location>
    <ligand>
        <name>S-adenosyl-L-methionine</name>
        <dbReference type="ChEBI" id="CHEBI:59789"/>
    </ligand>
</feature>
<name>A0ABS9NBE2_9ACTN</name>
<protein>
    <submittedName>
        <fullName evidence="8">ErmE/ErmH/ErmO/ErmR family 23S rRNA (Adenine(2058)-N(6))-methyltransferase</fullName>
    </submittedName>
</protein>
<dbReference type="PROSITE" id="PS51689">
    <property type="entry name" value="SAM_RNA_A_N6_MT"/>
    <property type="match status" value="1"/>
</dbReference>
<feature type="binding site" evidence="5">
    <location>
        <position position="116"/>
    </location>
    <ligand>
        <name>S-adenosyl-L-methionine</name>
        <dbReference type="ChEBI" id="CHEBI:59789"/>
    </ligand>
</feature>
<dbReference type="InterPro" id="IPR020596">
    <property type="entry name" value="rRNA_Ade_Mease_Trfase_CS"/>
</dbReference>
<accession>A0ABS9NBE2</accession>
<dbReference type="Proteomes" id="UP001201629">
    <property type="component" value="Unassembled WGS sequence"/>
</dbReference>
<dbReference type="InterPro" id="IPR023165">
    <property type="entry name" value="rRNA_Ade_diMease-like_C"/>
</dbReference>
<evidence type="ECO:0000256" key="2">
    <source>
        <dbReference type="ARBA" id="ARBA00022679"/>
    </source>
</evidence>
<reference evidence="8 9" key="1">
    <citation type="submission" date="2022-01" db="EMBL/GenBank/DDBJ databases">
        <authorList>
            <person name="Riesco R."/>
            <person name="Trujillo M.E."/>
        </authorList>
    </citation>
    <scope>NUCLEOTIDE SEQUENCE [LARGE SCALE GENOMIC DNA]</scope>
    <source>
        <strain evidence="8 9">NIE79</strain>
    </source>
</reference>
<dbReference type="SMART" id="SM00650">
    <property type="entry name" value="rADc"/>
    <property type="match status" value="1"/>
</dbReference>
<dbReference type="SUPFAM" id="SSF53335">
    <property type="entry name" value="S-adenosyl-L-methionine-dependent methyltransferases"/>
    <property type="match status" value="1"/>
</dbReference>
<dbReference type="NCBIfam" id="NF000337">
    <property type="entry name" value="erm_SHROVE"/>
    <property type="match status" value="1"/>
</dbReference>
<keyword evidence="9" id="KW-1185">Reference proteome</keyword>
<comment type="caution">
    <text evidence="8">The sequence shown here is derived from an EMBL/GenBank/DDBJ whole genome shotgun (WGS) entry which is preliminary data.</text>
</comment>
<evidence type="ECO:0000256" key="4">
    <source>
        <dbReference type="ARBA" id="ARBA00022884"/>
    </source>
</evidence>
<dbReference type="InterPro" id="IPR001737">
    <property type="entry name" value="KsgA/Erm"/>
</dbReference>
<evidence type="ECO:0000256" key="3">
    <source>
        <dbReference type="ARBA" id="ARBA00022691"/>
    </source>
</evidence>
<feature type="binding site" evidence="5">
    <location>
        <position position="75"/>
    </location>
    <ligand>
        <name>S-adenosyl-L-methionine</name>
        <dbReference type="ChEBI" id="CHEBI:59789"/>
    </ligand>
</feature>
<dbReference type="Gene3D" id="1.10.8.100">
    <property type="entry name" value="Ribosomal RNA adenine dimethylase-like, domain 2"/>
    <property type="match status" value="1"/>
</dbReference>
<dbReference type="Pfam" id="PF00398">
    <property type="entry name" value="RrnaAD"/>
    <property type="match status" value="1"/>
</dbReference>
<dbReference type="CDD" id="cd02440">
    <property type="entry name" value="AdoMet_MTases"/>
    <property type="match status" value="1"/>
</dbReference>
<dbReference type="InterPro" id="IPR029063">
    <property type="entry name" value="SAM-dependent_MTases_sf"/>
</dbReference>
<dbReference type="Gene3D" id="3.40.50.150">
    <property type="entry name" value="Vaccinia Virus protein VP39"/>
    <property type="match status" value="1"/>
</dbReference>
<keyword evidence="1 5" id="KW-0489">Methyltransferase</keyword>
<dbReference type="PANTHER" id="PTHR11727:SF7">
    <property type="entry name" value="DIMETHYLADENOSINE TRANSFERASE-RELATED"/>
    <property type="match status" value="1"/>
</dbReference>
<feature type="region of interest" description="Disordered" evidence="6">
    <location>
        <begin position="270"/>
        <end position="300"/>
    </location>
</feature>
<evidence type="ECO:0000313" key="9">
    <source>
        <dbReference type="Proteomes" id="UP001201629"/>
    </source>
</evidence>